<keyword evidence="8 11" id="KW-1133">Transmembrane helix</keyword>
<evidence type="ECO:0000256" key="11">
    <source>
        <dbReference type="SAM" id="Phobius"/>
    </source>
</evidence>
<dbReference type="STRING" id="743721.Psesu_0939"/>
<protein>
    <submittedName>
        <fullName evidence="12">General secretion pathway M protein</fullName>
    </submittedName>
</protein>
<evidence type="ECO:0000256" key="10">
    <source>
        <dbReference type="SAM" id="MobiDB-lite"/>
    </source>
</evidence>
<dbReference type="HOGENOM" id="CLU_118900_2_0_6"/>
<keyword evidence="3" id="KW-0813">Transport</keyword>
<dbReference type="EMBL" id="CP002446">
    <property type="protein sequence ID" value="ADV26790.1"/>
    <property type="molecule type" value="Genomic_DNA"/>
</dbReference>
<dbReference type="OrthoDB" id="6006969at2"/>
<evidence type="ECO:0000256" key="9">
    <source>
        <dbReference type="ARBA" id="ARBA00023136"/>
    </source>
</evidence>
<dbReference type="Pfam" id="PF04612">
    <property type="entry name" value="T2SSM"/>
    <property type="match status" value="1"/>
</dbReference>
<evidence type="ECO:0000256" key="7">
    <source>
        <dbReference type="ARBA" id="ARBA00022927"/>
    </source>
</evidence>
<keyword evidence="7" id="KW-0653">Protein transport</keyword>
<dbReference type="KEGG" id="psu:Psesu_0939"/>
<evidence type="ECO:0000256" key="6">
    <source>
        <dbReference type="ARBA" id="ARBA00022692"/>
    </source>
</evidence>
<dbReference type="Gene3D" id="3.30.1360.100">
    <property type="entry name" value="General secretion pathway protein M, EpsM"/>
    <property type="match status" value="1"/>
</dbReference>
<comment type="similarity">
    <text evidence="2">Belongs to the GSP M family.</text>
</comment>
<proteinExistence type="inferred from homology"/>
<dbReference type="eggNOG" id="COG3149">
    <property type="taxonomic scope" value="Bacteria"/>
</dbReference>
<keyword evidence="6 11" id="KW-0812">Transmembrane</keyword>
<evidence type="ECO:0000313" key="12">
    <source>
        <dbReference type="EMBL" id="ADV26790.1"/>
    </source>
</evidence>
<feature type="compositionally biased region" description="Low complexity" evidence="10">
    <location>
        <begin position="10"/>
        <end position="24"/>
    </location>
</feature>
<keyword evidence="13" id="KW-1185">Reference proteome</keyword>
<dbReference type="GO" id="GO:0015628">
    <property type="term" value="P:protein secretion by the type II secretion system"/>
    <property type="evidence" value="ECO:0007669"/>
    <property type="project" value="InterPro"/>
</dbReference>
<dbReference type="InterPro" id="IPR007690">
    <property type="entry name" value="T2SS_GspM"/>
</dbReference>
<dbReference type="RefSeq" id="WP_013534620.1">
    <property type="nucleotide sequence ID" value="NC_014924.1"/>
</dbReference>
<dbReference type="GO" id="GO:0015627">
    <property type="term" value="C:type II protein secretion system complex"/>
    <property type="evidence" value="ECO:0007669"/>
    <property type="project" value="InterPro"/>
</dbReference>
<name>E6WR45_PSEUU</name>
<comment type="subcellular location">
    <subcellularLocation>
        <location evidence="1">Cell inner membrane</location>
        <topology evidence="1">Single-pass membrane protein</topology>
    </subcellularLocation>
</comment>
<accession>E6WR45</accession>
<evidence type="ECO:0000256" key="4">
    <source>
        <dbReference type="ARBA" id="ARBA00022475"/>
    </source>
</evidence>
<feature type="region of interest" description="Disordered" evidence="10">
    <location>
        <begin position="1"/>
        <end position="24"/>
    </location>
</feature>
<evidence type="ECO:0000256" key="2">
    <source>
        <dbReference type="ARBA" id="ARBA00010637"/>
    </source>
</evidence>
<sequence length="184" mass="19419">MSTPSSAGRSAGHSPSAATPASPGAGAALRAWWQQREPRERAMLVLMCAAIAAFVLWYGVFLPLRRAGEAAQARHVRAAAELARVQAEVDRIALLQAQLPARPADPAALKQAVLATAAQAGLRIGNAREDGGGLEIESESATPAQLFGWLDALRREHGLAPAALSVARNQQRLRVQARFVPPSP</sequence>
<evidence type="ECO:0000256" key="1">
    <source>
        <dbReference type="ARBA" id="ARBA00004377"/>
    </source>
</evidence>
<gene>
    <name evidence="12" type="ordered locus">Psesu_0939</name>
</gene>
<evidence type="ECO:0000313" key="13">
    <source>
        <dbReference type="Proteomes" id="UP000008632"/>
    </source>
</evidence>
<evidence type="ECO:0000256" key="8">
    <source>
        <dbReference type="ARBA" id="ARBA00022989"/>
    </source>
</evidence>
<keyword evidence="5" id="KW-0997">Cell inner membrane</keyword>
<reference evidence="12 13" key="1">
    <citation type="submission" date="2011-01" db="EMBL/GenBank/DDBJ databases">
        <title>Complete sequence of Pseudoxanthomonas suwonensis 11-1.</title>
        <authorList>
            <consortium name="US DOE Joint Genome Institute"/>
            <person name="Lucas S."/>
            <person name="Copeland A."/>
            <person name="Lapidus A."/>
            <person name="Cheng J.-F."/>
            <person name="Goodwin L."/>
            <person name="Pitluck S."/>
            <person name="Teshima H."/>
            <person name="Detter J.C."/>
            <person name="Han C."/>
            <person name="Tapia R."/>
            <person name="Land M."/>
            <person name="Hauser L."/>
            <person name="Kyrpides N."/>
            <person name="Ivanova N."/>
            <person name="Ovchinnikova G."/>
            <person name="Siebers A.K."/>
            <person name="Allgaier M."/>
            <person name="Thelen M.P."/>
            <person name="Hugenholtz P."/>
            <person name="Gladden J."/>
            <person name="Woyke T."/>
        </authorList>
    </citation>
    <scope>NUCLEOTIDE SEQUENCE [LARGE SCALE GENOMIC DNA]</scope>
    <source>
        <strain evidence="13">11-1</strain>
    </source>
</reference>
<dbReference type="SUPFAM" id="SSF103054">
    <property type="entry name" value="General secretion pathway protein M, EpsM"/>
    <property type="match status" value="1"/>
</dbReference>
<feature type="transmembrane region" description="Helical" evidence="11">
    <location>
        <begin position="42"/>
        <end position="64"/>
    </location>
</feature>
<organism evidence="12 13">
    <name type="scientific">Pseudoxanthomonas suwonensis (strain 11-1)</name>
    <dbReference type="NCBI Taxonomy" id="743721"/>
    <lineage>
        <taxon>Bacteria</taxon>
        <taxon>Pseudomonadati</taxon>
        <taxon>Pseudomonadota</taxon>
        <taxon>Gammaproteobacteria</taxon>
        <taxon>Lysobacterales</taxon>
        <taxon>Lysobacteraceae</taxon>
        <taxon>Pseudoxanthomonas</taxon>
    </lineage>
</organism>
<dbReference type="InterPro" id="IPR023229">
    <property type="entry name" value="T2SS_M_periplasmic_sf"/>
</dbReference>
<dbReference type="Proteomes" id="UP000008632">
    <property type="component" value="Chromosome"/>
</dbReference>
<keyword evidence="9 11" id="KW-0472">Membrane</keyword>
<dbReference type="GO" id="GO:0005886">
    <property type="term" value="C:plasma membrane"/>
    <property type="evidence" value="ECO:0007669"/>
    <property type="project" value="UniProtKB-SubCell"/>
</dbReference>
<keyword evidence="4" id="KW-1003">Cell membrane</keyword>
<evidence type="ECO:0000256" key="5">
    <source>
        <dbReference type="ARBA" id="ARBA00022519"/>
    </source>
</evidence>
<dbReference type="AlphaFoldDB" id="E6WR45"/>
<evidence type="ECO:0000256" key="3">
    <source>
        <dbReference type="ARBA" id="ARBA00022448"/>
    </source>
</evidence>